<dbReference type="EMBL" id="FMSH01000154">
    <property type="protein sequence ID" value="SCU75486.1"/>
    <property type="molecule type" value="Genomic_DNA"/>
</dbReference>
<organism evidence="3">
    <name type="scientific">Cupriavidus necator</name>
    <name type="common">Alcaligenes eutrophus</name>
    <name type="synonym">Ralstonia eutropha</name>
    <dbReference type="NCBI Taxonomy" id="106590"/>
    <lineage>
        <taxon>Bacteria</taxon>
        <taxon>Pseudomonadati</taxon>
        <taxon>Pseudomonadota</taxon>
        <taxon>Betaproteobacteria</taxon>
        <taxon>Burkholderiales</taxon>
        <taxon>Burkholderiaceae</taxon>
        <taxon>Cupriavidus</taxon>
    </lineage>
</organism>
<evidence type="ECO:0000256" key="1">
    <source>
        <dbReference type="SAM" id="MobiDB-lite"/>
    </source>
</evidence>
<evidence type="ECO:0000259" key="2">
    <source>
        <dbReference type="Pfam" id="PF09834"/>
    </source>
</evidence>
<proteinExistence type="predicted"/>
<name>A0A1K0IRG2_CUPNE</name>
<dbReference type="Pfam" id="PF09834">
    <property type="entry name" value="DUF2061"/>
    <property type="match status" value="1"/>
</dbReference>
<evidence type="ECO:0000313" key="3">
    <source>
        <dbReference type="EMBL" id="SCU75486.1"/>
    </source>
</evidence>
<feature type="region of interest" description="Disordered" evidence="1">
    <location>
        <begin position="57"/>
        <end position="86"/>
    </location>
</feature>
<gene>
    <name evidence="3" type="ORF">CNECB9_2370060</name>
</gene>
<accession>A0A1K0IRG2</accession>
<dbReference type="InterPro" id="IPR018638">
    <property type="entry name" value="DUF2061_membrane"/>
</dbReference>
<protein>
    <recommendedName>
        <fullName evidence="2">DUF2061 domain-containing protein</fullName>
    </recommendedName>
</protein>
<dbReference type="RefSeq" id="WP_340524000.1">
    <property type="nucleotide sequence ID" value="NZ_FMSH01000154.1"/>
</dbReference>
<feature type="domain" description="DUF2061" evidence="2">
    <location>
        <begin position="1"/>
        <end position="51"/>
    </location>
</feature>
<reference evidence="3" key="1">
    <citation type="submission" date="2016-09" db="EMBL/GenBank/DDBJ databases">
        <authorList>
            <person name="Capua I."/>
            <person name="De Benedictis P."/>
            <person name="Joannis T."/>
            <person name="Lombin L.H."/>
            <person name="Cattoli G."/>
        </authorList>
    </citation>
    <scope>NUCLEOTIDE SEQUENCE</scope>
    <source>
        <strain evidence="3">B9</strain>
    </source>
</reference>
<dbReference type="AlphaFoldDB" id="A0A1K0IRG2"/>
<sequence>MSKTLTFGIMHLGIAFSVTYALTASLAISGAITFEPAVNTMAHYFFDRYWEKREQRQAGAARGHAPAQRANMPIWPALSRSRPQTR</sequence>